<dbReference type="InterPro" id="IPR003018">
    <property type="entry name" value="GAF"/>
</dbReference>
<dbReference type="Gene3D" id="1.10.10.10">
    <property type="entry name" value="Winged helix-like DNA-binding domain superfamily/Winged helix DNA-binding domain"/>
    <property type="match status" value="1"/>
</dbReference>
<evidence type="ECO:0000313" key="7">
    <source>
        <dbReference type="Proteomes" id="UP000758168"/>
    </source>
</evidence>
<dbReference type="PIRSF" id="PIRSF036625">
    <property type="entry name" value="GAF_ANTAR"/>
    <property type="match status" value="1"/>
</dbReference>
<dbReference type="SUPFAM" id="SSF52172">
    <property type="entry name" value="CheY-like"/>
    <property type="match status" value="1"/>
</dbReference>
<keyword evidence="4" id="KW-0804">Transcription</keyword>
<dbReference type="InterPro" id="IPR011006">
    <property type="entry name" value="CheY-like_superfamily"/>
</dbReference>
<dbReference type="RefSeq" id="WP_210052349.1">
    <property type="nucleotide sequence ID" value="NZ_BAAAMH010000036.1"/>
</dbReference>
<dbReference type="Pfam" id="PF03861">
    <property type="entry name" value="ANTAR"/>
    <property type="match status" value="1"/>
</dbReference>
<dbReference type="EMBL" id="JAGIOB010000001">
    <property type="protein sequence ID" value="MBP2415377.1"/>
    <property type="molecule type" value="Genomic_DNA"/>
</dbReference>
<keyword evidence="1" id="KW-0808">Transferase</keyword>
<name>A0ABS4Z3U4_9ACTN</name>
<evidence type="ECO:0000256" key="4">
    <source>
        <dbReference type="ARBA" id="ARBA00023163"/>
    </source>
</evidence>
<comment type="caution">
    <text evidence="6">The sequence shown here is derived from an EMBL/GenBank/DDBJ whole genome shotgun (WGS) entry which is preliminary data.</text>
</comment>
<keyword evidence="2" id="KW-0418">Kinase</keyword>
<organism evidence="6 7">
    <name type="scientific">Microlunatus capsulatus</name>
    <dbReference type="NCBI Taxonomy" id="99117"/>
    <lineage>
        <taxon>Bacteria</taxon>
        <taxon>Bacillati</taxon>
        <taxon>Actinomycetota</taxon>
        <taxon>Actinomycetes</taxon>
        <taxon>Propionibacteriales</taxon>
        <taxon>Propionibacteriaceae</taxon>
        <taxon>Microlunatus</taxon>
    </lineage>
</organism>
<dbReference type="Pfam" id="PF13185">
    <property type="entry name" value="GAF_2"/>
    <property type="match status" value="1"/>
</dbReference>
<accession>A0ABS4Z3U4</accession>
<keyword evidence="7" id="KW-1185">Reference proteome</keyword>
<evidence type="ECO:0000256" key="2">
    <source>
        <dbReference type="ARBA" id="ARBA00022777"/>
    </source>
</evidence>
<feature type="domain" description="ANTAR" evidence="5">
    <location>
        <begin position="169"/>
        <end position="232"/>
    </location>
</feature>
<evidence type="ECO:0000256" key="3">
    <source>
        <dbReference type="ARBA" id="ARBA00023015"/>
    </source>
</evidence>
<gene>
    <name evidence="6" type="ORF">JOF54_000299</name>
</gene>
<protein>
    <submittedName>
        <fullName evidence="6">GAF domain-containing protein</fullName>
    </submittedName>
</protein>
<evidence type="ECO:0000259" key="5">
    <source>
        <dbReference type="PROSITE" id="PS50921"/>
    </source>
</evidence>
<dbReference type="SUPFAM" id="SSF55781">
    <property type="entry name" value="GAF domain-like"/>
    <property type="match status" value="1"/>
</dbReference>
<proteinExistence type="predicted"/>
<dbReference type="InterPro" id="IPR005561">
    <property type="entry name" value="ANTAR"/>
</dbReference>
<dbReference type="InterPro" id="IPR036388">
    <property type="entry name" value="WH-like_DNA-bd_sf"/>
</dbReference>
<dbReference type="SMART" id="SM01012">
    <property type="entry name" value="ANTAR"/>
    <property type="match status" value="1"/>
</dbReference>
<evidence type="ECO:0000256" key="1">
    <source>
        <dbReference type="ARBA" id="ARBA00022679"/>
    </source>
</evidence>
<keyword evidence="3" id="KW-0805">Transcription regulation</keyword>
<dbReference type="InterPro" id="IPR029016">
    <property type="entry name" value="GAF-like_dom_sf"/>
</dbReference>
<dbReference type="Gene3D" id="3.30.450.40">
    <property type="match status" value="1"/>
</dbReference>
<dbReference type="InterPro" id="IPR012074">
    <property type="entry name" value="GAF_ANTAR"/>
</dbReference>
<reference evidence="6 7" key="1">
    <citation type="submission" date="2021-03" db="EMBL/GenBank/DDBJ databases">
        <title>Sequencing the genomes of 1000 actinobacteria strains.</title>
        <authorList>
            <person name="Klenk H.-P."/>
        </authorList>
    </citation>
    <scope>NUCLEOTIDE SEQUENCE [LARGE SCALE GENOMIC DNA]</scope>
    <source>
        <strain evidence="6 7">DSM 12936</strain>
    </source>
</reference>
<sequence>MAGPPLEPSPLPFREIQALLLSTRDVDDFLQDLAGLAAQAVPGLPLACGVTMRLASRTLTVASSDARAERLDESQYQARSGPCLQALSTGQAVRCDDVEHEERWPDYTRHARGEGLRSSLSLPLVATGSTSGALNLYAFDRTAMAEDPEVRGRLELLATQASDSLRFVTRQLEDTALISQLEQALSSRSVIDQAIGILIGRHHLSAADAFDLLRRRSQTSQTKLRAVAADLVEEASGHPATPGRTFRSNQD</sequence>
<dbReference type="Proteomes" id="UP000758168">
    <property type="component" value="Unassembled WGS sequence"/>
</dbReference>
<evidence type="ECO:0000313" key="6">
    <source>
        <dbReference type="EMBL" id="MBP2415377.1"/>
    </source>
</evidence>
<dbReference type="PROSITE" id="PS50921">
    <property type="entry name" value="ANTAR"/>
    <property type="match status" value="1"/>
</dbReference>